<reference evidence="3" key="1">
    <citation type="submission" date="2017-09" db="EMBL/GenBank/DDBJ databases">
        <title>Depth-based differentiation of microbial function through sediment-hosted aquifers and enrichment of novel symbionts in the deep terrestrial subsurface.</title>
        <authorList>
            <person name="Probst A.J."/>
            <person name="Ladd B."/>
            <person name="Jarett J.K."/>
            <person name="Geller-Mcgrath D.E."/>
            <person name="Sieber C.M.K."/>
            <person name="Emerson J.B."/>
            <person name="Anantharaman K."/>
            <person name="Thomas B.C."/>
            <person name="Malmstrom R."/>
            <person name="Stieglmeier M."/>
            <person name="Klingl A."/>
            <person name="Woyke T."/>
            <person name="Ryan C.M."/>
            <person name="Banfield J.F."/>
        </authorList>
    </citation>
    <scope>NUCLEOTIDE SEQUENCE [LARGE SCALE GENOMIC DNA]</scope>
</reference>
<accession>A0A2H0WVN8</accession>
<feature type="signal peptide" evidence="1">
    <location>
        <begin position="1"/>
        <end position="23"/>
    </location>
</feature>
<proteinExistence type="predicted"/>
<keyword evidence="1" id="KW-0732">Signal</keyword>
<dbReference type="Proteomes" id="UP000229080">
    <property type="component" value="Unassembled WGS sequence"/>
</dbReference>
<organism evidence="2 3">
    <name type="scientific">Candidatus Portnoybacteria bacterium CG09_land_8_20_14_0_10_44_13</name>
    <dbReference type="NCBI Taxonomy" id="1974811"/>
    <lineage>
        <taxon>Bacteria</taxon>
        <taxon>Candidatus Portnoyibacteriota</taxon>
    </lineage>
</organism>
<feature type="chain" id="PRO_5013782745" evidence="1">
    <location>
        <begin position="24"/>
        <end position="62"/>
    </location>
</feature>
<evidence type="ECO:0000256" key="1">
    <source>
        <dbReference type="SAM" id="SignalP"/>
    </source>
</evidence>
<evidence type="ECO:0000313" key="2">
    <source>
        <dbReference type="EMBL" id="PIS16726.1"/>
    </source>
</evidence>
<protein>
    <submittedName>
        <fullName evidence="2">Uncharacterized protein</fullName>
    </submittedName>
</protein>
<name>A0A2H0WVN8_9BACT</name>
<dbReference type="EMBL" id="PEZF01000081">
    <property type="protein sequence ID" value="PIS16726.1"/>
    <property type="molecule type" value="Genomic_DNA"/>
</dbReference>
<evidence type="ECO:0000313" key="3">
    <source>
        <dbReference type="Proteomes" id="UP000229080"/>
    </source>
</evidence>
<comment type="caution">
    <text evidence="2">The sequence shown here is derived from an EMBL/GenBank/DDBJ whole genome shotgun (WGS) entry which is preliminary data.</text>
</comment>
<dbReference type="AlphaFoldDB" id="A0A2H0WVN8"/>
<feature type="non-terminal residue" evidence="2">
    <location>
        <position position="62"/>
    </location>
</feature>
<sequence length="62" mass="6658">MKKLSVVAAIAVVILALAMPASALNWTHVGRAPLLGEVKDVIDLQQKTAQYDAELRKVFALA</sequence>
<gene>
    <name evidence="2" type="ORF">COT61_02395</name>
</gene>